<dbReference type="Proteomes" id="UP000289996">
    <property type="component" value="Unassembled WGS sequence"/>
</dbReference>
<dbReference type="Gene3D" id="3.20.20.70">
    <property type="entry name" value="Aldolase class I"/>
    <property type="match status" value="1"/>
</dbReference>
<dbReference type="GO" id="GO:0004557">
    <property type="term" value="F:alpha-galactosidase activity"/>
    <property type="evidence" value="ECO:0007669"/>
    <property type="project" value="UniProtKB-UniRule"/>
</dbReference>
<name>A0A660E371_9LACO</name>
<reference evidence="9 10" key="1">
    <citation type="submission" date="2018-11" db="EMBL/GenBank/DDBJ databases">
        <authorList>
            <person name="Wuyts S."/>
        </authorList>
    </citation>
    <scope>NUCLEOTIDE SEQUENCE [LARGE SCALE GENOMIC DNA]</scope>
    <source>
        <strain evidence="9">Lactobacillus mudanjiangensis AMBF249</strain>
    </source>
</reference>
<evidence type="ECO:0000256" key="4">
    <source>
        <dbReference type="ARBA" id="ARBA00023295"/>
    </source>
</evidence>
<dbReference type="InterPro" id="IPR013785">
    <property type="entry name" value="Aldolase_TIM"/>
</dbReference>
<gene>
    <name evidence="9" type="ORF">MUDAN_MDHGFNIF_02192</name>
</gene>
<dbReference type="AlphaFoldDB" id="A0A660E371"/>
<evidence type="ECO:0000256" key="2">
    <source>
        <dbReference type="ARBA" id="ARBA00012755"/>
    </source>
</evidence>
<dbReference type="InterPro" id="IPR013780">
    <property type="entry name" value="Glyco_hydro_b"/>
</dbReference>
<dbReference type="FunFam" id="3.20.20.70:FF:000118">
    <property type="entry name" value="Alpha-galactosidase"/>
    <property type="match status" value="1"/>
</dbReference>
<evidence type="ECO:0000313" key="10">
    <source>
        <dbReference type="Proteomes" id="UP000289996"/>
    </source>
</evidence>
<dbReference type="CDD" id="cd14791">
    <property type="entry name" value="GH36"/>
    <property type="match status" value="1"/>
</dbReference>
<keyword evidence="3 5" id="KW-0378">Hydrolase</keyword>
<dbReference type="PIRSF" id="PIRSF005536">
    <property type="entry name" value="Agal"/>
    <property type="match status" value="1"/>
</dbReference>
<dbReference type="RefSeq" id="WP_130851348.1">
    <property type="nucleotide sequence ID" value="NZ_UYIG01000002.1"/>
</dbReference>
<evidence type="ECO:0000313" key="9">
    <source>
        <dbReference type="EMBL" id="VDG27282.1"/>
    </source>
</evidence>
<dbReference type="PRINTS" id="PR00743">
    <property type="entry name" value="GLHYDRLASE36"/>
</dbReference>
<dbReference type="EC" id="3.2.1.22" evidence="2 5"/>
<dbReference type="InterPro" id="IPR017853">
    <property type="entry name" value="GH"/>
</dbReference>
<accession>A0A660E371</accession>
<sequence>MPVTIDQTTGLIHLYNDQISYVIQLLAHRYPIHRYFGRRLTTCDHLALTPQRPHAFAADATPDFPYSVTSLPFEYATIGSGDYRQPGYLIKDTHQQWLPLLTYQDLTVTHQPLNPAELPTTVAATEPVTTLQLHLSDPVTALNVDLNYTIFEQRALLLRSTTFHNNGLETLSIDHAASLQLALPTADYRVLTLAGTHAHEANLVTAELHPGIQLYRSLRGTSGPQQQPFTALTAKSTTEFSGEVLASALVWSGNFESSVEVDQYGRTRFTLGLEPTTFSWQLKPQQSFQTPEAVLTWSDQGLNGLSQNWHAFAQQLLPDVPAAPLVLNTWETMMFDVSAAKVTSFIEQAASFKLATVVIDDGWFTNRHGEHGQLGDWEVDRTKFPAGLAPLSTAAHQLGLKFGLWVEPEMVTMNSHLYQQHPDWVLRYIDRDPITARHQLVLDLSQSVVRQHLLTTLIQLVKTNQLDYLKWDFNRHLAQVGNTALPSAQQGELSYRYVLGLYDLLRRLRAACPELVIENCSAGGGRLDFGLLTFTPQTWLSDLTDPIDRATIENGFSYLFPPTVFSNHVSASPNAQNGRQTTLITRLNLNWCGQLGFELELKTLSNKEQDQLRQQIAAYKTWYPALRTARFYRLLPSGTAVAWLIISADAQQAILFYSPGLSSAVKTTKQLPLRYLPDERTYALADGTTYLGAELNQFGLPLTPSAQDFTTQLIKLHAVTQN</sequence>
<keyword evidence="4 5" id="KW-0326">Glycosidase</keyword>
<dbReference type="Gene3D" id="2.70.98.60">
    <property type="entry name" value="alpha-galactosidase from lactobacil brevis"/>
    <property type="match status" value="1"/>
</dbReference>
<dbReference type="InterPro" id="IPR038417">
    <property type="entry name" value="Alpga-gal_N_sf"/>
</dbReference>
<organism evidence="9 10">
    <name type="scientific">Lactiplantibacillus mudanjiangensis</name>
    <dbReference type="NCBI Taxonomy" id="1296538"/>
    <lineage>
        <taxon>Bacteria</taxon>
        <taxon>Bacillati</taxon>
        <taxon>Bacillota</taxon>
        <taxon>Bacilli</taxon>
        <taxon>Lactobacillales</taxon>
        <taxon>Lactobacillaceae</taxon>
        <taxon>Lactiplantibacillus</taxon>
    </lineage>
</organism>
<dbReference type="Pfam" id="PF16875">
    <property type="entry name" value="Glyco_hydro_36N"/>
    <property type="match status" value="1"/>
</dbReference>
<dbReference type="Pfam" id="PF16874">
    <property type="entry name" value="Glyco_hydro_36C"/>
    <property type="match status" value="1"/>
</dbReference>
<dbReference type="OrthoDB" id="9758822at2"/>
<evidence type="ECO:0000259" key="7">
    <source>
        <dbReference type="Pfam" id="PF16874"/>
    </source>
</evidence>
<dbReference type="PANTHER" id="PTHR43053">
    <property type="entry name" value="GLYCOSIDASE FAMILY 31"/>
    <property type="match status" value="1"/>
</dbReference>
<dbReference type="InterPro" id="IPR050985">
    <property type="entry name" value="Alpha-glycosidase_related"/>
</dbReference>
<dbReference type="EMBL" id="UYIG01000002">
    <property type="protein sequence ID" value="VDG27282.1"/>
    <property type="molecule type" value="Genomic_DNA"/>
</dbReference>
<evidence type="ECO:0000256" key="1">
    <source>
        <dbReference type="ARBA" id="ARBA00001255"/>
    </source>
</evidence>
<dbReference type="InterPro" id="IPR031705">
    <property type="entry name" value="Glyco_hydro_36_C"/>
</dbReference>
<dbReference type="InterPro" id="IPR002252">
    <property type="entry name" value="Glyco_hydro_36"/>
</dbReference>
<evidence type="ECO:0000256" key="6">
    <source>
        <dbReference type="PIRSR" id="PIRSR005536-1"/>
    </source>
</evidence>
<dbReference type="SUPFAM" id="SSF51445">
    <property type="entry name" value="(Trans)glycosidases"/>
    <property type="match status" value="1"/>
</dbReference>
<evidence type="ECO:0000256" key="5">
    <source>
        <dbReference type="PIRNR" id="PIRNR005536"/>
    </source>
</evidence>
<dbReference type="PANTHER" id="PTHR43053:SF3">
    <property type="entry name" value="ALPHA-GALACTOSIDASE C-RELATED"/>
    <property type="match status" value="1"/>
</dbReference>
<protein>
    <recommendedName>
        <fullName evidence="2 5">Alpha-galactosidase</fullName>
        <ecNumber evidence="2 5">3.2.1.22</ecNumber>
    </recommendedName>
</protein>
<proteinExistence type="inferred from homology"/>
<dbReference type="Pfam" id="PF02065">
    <property type="entry name" value="Melibiase"/>
    <property type="match status" value="1"/>
</dbReference>
<dbReference type="Gene3D" id="2.60.40.1180">
    <property type="entry name" value="Golgi alpha-mannosidase II"/>
    <property type="match status" value="1"/>
</dbReference>
<dbReference type="GO" id="GO:0016052">
    <property type="term" value="P:carbohydrate catabolic process"/>
    <property type="evidence" value="ECO:0007669"/>
    <property type="project" value="InterPro"/>
</dbReference>
<feature type="domain" description="Glycosyl hydrolase family 36 N-terminal" evidence="8">
    <location>
        <begin position="30"/>
        <end position="283"/>
    </location>
</feature>
<evidence type="ECO:0000259" key="8">
    <source>
        <dbReference type="Pfam" id="PF16875"/>
    </source>
</evidence>
<feature type="active site" description="Proton donor" evidence="6">
    <location>
        <position position="542"/>
    </location>
</feature>
<evidence type="ECO:0000256" key="3">
    <source>
        <dbReference type="ARBA" id="ARBA00022801"/>
    </source>
</evidence>
<feature type="active site" description="Nucleophile" evidence="6">
    <location>
        <position position="472"/>
    </location>
</feature>
<keyword evidence="10" id="KW-1185">Reference proteome</keyword>
<comment type="catalytic activity">
    <reaction evidence="1 5">
        <text>Hydrolysis of terminal, non-reducing alpha-D-galactose residues in alpha-D-galactosides, including galactose oligosaccharides, galactomannans and galactolipids.</text>
        <dbReference type="EC" id="3.2.1.22"/>
    </reaction>
</comment>
<feature type="domain" description="Glycosyl hydrolase family 36 C-terminal" evidence="7">
    <location>
        <begin position="641"/>
        <end position="716"/>
    </location>
</feature>
<comment type="similarity">
    <text evidence="5">Belongs to the glycosyl hydrolase.</text>
</comment>
<dbReference type="InterPro" id="IPR031704">
    <property type="entry name" value="Glyco_hydro_36_N"/>
</dbReference>